<dbReference type="OMA" id="DHWGRWD"/>
<evidence type="ECO:0000313" key="2">
    <source>
        <dbReference type="EMBL" id="EHK49325.1"/>
    </source>
</evidence>
<dbReference type="RefSeq" id="XP_013947485.1">
    <property type="nucleotide sequence ID" value="XM_014092010.1"/>
</dbReference>
<dbReference type="HOGENOM" id="CLU_1758601_0_0_1"/>
<comment type="caution">
    <text evidence="2">The sequence shown here is derived from an EMBL/GenBank/DDBJ whole genome shotgun (WGS) entry which is preliminary data.</text>
</comment>
<dbReference type="OrthoDB" id="4119873at2759"/>
<proteinExistence type="predicted"/>
<dbReference type="Pfam" id="PF13577">
    <property type="entry name" value="SnoaL_4"/>
    <property type="match status" value="1"/>
</dbReference>
<protein>
    <recommendedName>
        <fullName evidence="1">SnoaL-like domain-containing protein</fullName>
    </recommendedName>
</protein>
<dbReference type="Gene3D" id="3.10.450.50">
    <property type="match status" value="1"/>
</dbReference>
<name>G9NKA7_HYPAI</name>
<dbReference type="CDD" id="cd00531">
    <property type="entry name" value="NTF2_like"/>
    <property type="match status" value="1"/>
</dbReference>
<dbReference type="EMBL" id="ABDG02000017">
    <property type="protein sequence ID" value="EHK49325.1"/>
    <property type="molecule type" value="Genomic_DNA"/>
</dbReference>
<accession>G9NKA7</accession>
<keyword evidence="3" id="KW-1185">Reference proteome</keyword>
<sequence>MPQKHLPIGSAVFANLEEEGAARMAIFALVYRYAALSHENVQPLELAALFEPRAKIQFSDGSERPPSEIREVISHLPEQLTHHVTTVDIQFVAPNEARCQAHVIASTHVKAPDHWGRWDSYVKRQDDGKWLFSKKVITMEGMAPGGWVSGIWETLQSTK</sequence>
<dbReference type="SUPFAM" id="SSF54427">
    <property type="entry name" value="NTF2-like"/>
    <property type="match status" value="1"/>
</dbReference>
<organism evidence="2 3">
    <name type="scientific">Hypocrea atroviridis (strain ATCC 20476 / IMI 206040)</name>
    <name type="common">Trichoderma atroviride</name>
    <dbReference type="NCBI Taxonomy" id="452589"/>
    <lineage>
        <taxon>Eukaryota</taxon>
        <taxon>Fungi</taxon>
        <taxon>Dikarya</taxon>
        <taxon>Ascomycota</taxon>
        <taxon>Pezizomycotina</taxon>
        <taxon>Sordariomycetes</taxon>
        <taxon>Hypocreomycetidae</taxon>
        <taxon>Hypocreales</taxon>
        <taxon>Hypocreaceae</taxon>
        <taxon>Trichoderma</taxon>
    </lineage>
</organism>
<evidence type="ECO:0000313" key="3">
    <source>
        <dbReference type="Proteomes" id="UP000005426"/>
    </source>
</evidence>
<dbReference type="KEGG" id="tatv:25782600"/>
<dbReference type="InterPro" id="IPR037401">
    <property type="entry name" value="SnoaL-like"/>
</dbReference>
<feature type="domain" description="SnoaL-like" evidence="1">
    <location>
        <begin position="21"/>
        <end position="134"/>
    </location>
</feature>
<reference evidence="2 3" key="1">
    <citation type="journal article" date="2011" name="Genome Biol.">
        <title>Comparative genome sequence analysis underscores mycoparasitism as the ancestral life style of Trichoderma.</title>
        <authorList>
            <person name="Kubicek C.P."/>
            <person name="Herrera-Estrella A."/>
            <person name="Seidl-Seiboth V."/>
            <person name="Martinez D.A."/>
            <person name="Druzhinina I.S."/>
            <person name="Thon M."/>
            <person name="Zeilinger S."/>
            <person name="Casas-Flores S."/>
            <person name="Horwitz B.A."/>
            <person name="Mukherjee P.K."/>
            <person name="Mukherjee M."/>
            <person name="Kredics L."/>
            <person name="Alcaraz L.D."/>
            <person name="Aerts A."/>
            <person name="Antal Z."/>
            <person name="Atanasova L."/>
            <person name="Cervantes-Badillo M.G."/>
            <person name="Challacombe J."/>
            <person name="Chertkov O."/>
            <person name="McCluskey K."/>
            <person name="Coulpier F."/>
            <person name="Deshpande N."/>
            <person name="von Doehren H."/>
            <person name="Ebbole D.J."/>
            <person name="Esquivel-Naranjo E.U."/>
            <person name="Fekete E."/>
            <person name="Flipphi M."/>
            <person name="Glaser F."/>
            <person name="Gomez-Rodriguez E.Y."/>
            <person name="Gruber S."/>
            <person name="Han C."/>
            <person name="Henrissat B."/>
            <person name="Hermosa R."/>
            <person name="Hernandez-Onate M."/>
            <person name="Karaffa L."/>
            <person name="Kosti I."/>
            <person name="Le Crom S."/>
            <person name="Lindquist E."/>
            <person name="Lucas S."/>
            <person name="Luebeck M."/>
            <person name="Luebeck P.S."/>
            <person name="Margeot A."/>
            <person name="Metz B."/>
            <person name="Misra M."/>
            <person name="Nevalainen H."/>
            <person name="Omann M."/>
            <person name="Packer N."/>
            <person name="Perrone G."/>
            <person name="Uresti-Rivera E.E."/>
            <person name="Salamov A."/>
            <person name="Schmoll M."/>
            <person name="Seiboth B."/>
            <person name="Shapiro H."/>
            <person name="Sukno S."/>
            <person name="Tamayo-Ramos J.A."/>
            <person name="Tisch D."/>
            <person name="Wiest A."/>
            <person name="Wilkinson H.H."/>
            <person name="Zhang M."/>
            <person name="Coutinho P.M."/>
            <person name="Kenerley C.M."/>
            <person name="Monte E."/>
            <person name="Baker S.E."/>
            <person name="Grigoriev I.V."/>
        </authorList>
    </citation>
    <scope>NUCLEOTIDE SEQUENCE [LARGE SCALE GENOMIC DNA]</scope>
    <source>
        <strain evidence="3">ATCC 20476 / IMI 206040</strain>
    </source>
</reference>
<dbReference type="InterPro" id="IPR032710">
    <property type="entry name" value="NTF2-like_dom_sf"/>
</dbReference>
<gene>
    <name evidence="2" type="ORF">TRIATDRAFT_305165</name>
</gene>
<dbReference type="Proteomes" id="UP000005426">
    <property type="component" value="Unassembled WGS sequence"/>
</dbReference>
<dbReference type="AlphaFoldDB" id="G9NKA7"/>
<dbReference type="GeneID" id="25782600"/>
<evidence type="ECO:0000259" key="1">
    <source>
        <dbReference type="Pfam" id="PF13577"/>
    </source>
</evidence>